<organism evidence="2">
    <name type="scientific">Tuwongella immobilis</name>
    <dbReference type="NCBI Taxonomy" id="692036"/>
    <lineage>
        <taxon>Bacteria</taxon>
        <taxon>Pseudomonadati</taxon>
        <taxon>Planctomycetota</taxon>
        <taxon>Planctomycetia</taxon>
        <taxon>Gemmatales</taxon>
        <taxon>Gemmataceae</taxon>
        <taxon>Tuwongella</taxon>
    </lineage>
</organism>
<keyword evidence="1" id="KW-0812">Transmembrane</keyword>
<evidence type="ECO:0000313" key="2">
    <source>
        <dbReference type="EMBL" id="VIP03893.1"/>
    </source>
</evidence>
<accession>A0A6C2YRY9</accession>
<feature type="transmembrane region" description="Helical" evidence="1">
    <location>
        <begin position="225"/>
        <end position="247"/>
    </location>
</feature>
<name>A0A6C2YRY9_9BACT</name>
<sequence>MAVLLTFLLLLILLYAALWGGSLILQGYFYNVPATGLIWRAAAGAAVMAVFLTIWYALDRRSPGKYDTFLNFTAYDIVELDTFDAIRVTPAGVEKVVTYTRPTRARRGSEYRTSDYKDAKGLSFNRSDTDSMVLAIRVKLPNVEEPIRLQAVDVEKKDATGKVRYVFNTPQEYREVGGNRTMMDQTVGKLIVPKGGTLFVNLLLNLLQYLLWMAVLWPILRYEFWHAFCGAIILGLATMLIGVPVLLGSNRVETTKPTPPPAQEKTETTPAAVRLIPTMGERA</sequence>
<evidence type="ECO:0000313" key="3">
    <source>
        <dbReference type="Proteomes" id="UP000464378"/>
    </source>
</evidence>
<keyword evidence="3" id="KW-1185">Reference proteome</keyword>
<reference evidence="2" key="1">
    <citation type="submission" date="2019-04" db="EMBL/GenBank/DDBJ databases">
        <authorList>
            <consortium name="Science for Life Laboratories"/>
        </authorList>
    </citation>
    <scope>NUCLEOTIDE SEQUENCE</scope>
    <source>
        <strain evidence="2">MBLW1</strain>
    </source>
</reference>
<feature type="transmembrane region" description="Helical" evidence="1">
    <location>
        <begin position="36"/>
        <end position="58"/>
    </location>
</feature>
<keyword evidence="1" id="KW-1133">Transmembrane helix</keyword>
<gene>
    <name evidence="2" type="ORF">GMBLW1_00670</name>
</gene>
<dbReference type="KEGG" id="tim:GMBLW1_00670"/>
<dbReference type="RefSeq" id="WP_162659039.1">
    <property type="nucleotide sequence ID" value="NZ_LR593887.1"/>
</dbReference>
<dbReference type="AlphaFoldDB" id="A0A6C2YRY9"/>
<dbReference type="EMBL" id="LR593887">
    <property type="protein sequence ID" value="VTS05153.1"/>
    <property type="molecule type" value="Genomic_DNA"/>
</dbReference>
<feature type="transmembrane region" description="Helical" evidence="1">
    <location>
        <begin position="198"/>
        <end position="219"/>
    </location>
</feature>
<keyword evidence="1" id="KW-0472">Membrane</keyword>
<dbReference type="InParanoid" id="A0A6C2YRY9"/>
<protein>
    <submittedName>
        <fullName evidence="2">Uncharacterized protein</fullName>
    </submittedName>
</protein>
<dbReference type="Proteomes" id="UP000464378">
    <property type="component" value="Chromosome"/>
</dbReference>
<evidence type="ECO:0000256" key="1">
    <source>
        <dbReference type="SAM" id="Phobius"/>
    </source>
</evidence>
<dbReference type="EMBL" id="LR586016">
    <property type="protein sequence ID" value="VIP03893.1"/>
    <property type="molecule type" value="Genomic_DNA"/>
</dbReference>
<proteinExistence type="predicted"/>